<dbReference type="InterPro" id="IPR014710">
    <property type="entry name" value="RmlC-like_jellyroll"/>
</dbReference>
<comment type="caution">
    <text evidence="15">The sequence shown here is derived from an EMBL/GenBank/DDBJ whole genome shotgun (WGS) entry which is preliminary data.</text>
</comment>
<keyword evidence="2" id="KW-0813">Transport</keyword>
<comment type="subcellular location">
    <subcellularLocation>
        <location evidence="1">Cell membrane</location>
        <topology evidence="1">Multi-pass membrane protein</topology>
    </subcellularLocation>
</comment>
<dbReference type="PROSITE" id="PS50042">
    <property type="entry name" value="CNMP_BINDING_3"/>
    <property type="match status" value="1"/>
</dbReference>
<keyword evidence="8 13" id="KW-0472">Membrane</keyword>
<name>I0Z4F6_COCSC</name>
<dbReference type="EMBL" id="AGSI01000004">
    <property type="protein sequence ID" value="EIE25525.1"/>
    <property type="molecule type" value="Genomic_DNA"/>
</dbReference>
<keyword evidence="3" id="KW-1003">Cell membrane</keyword>
<evidence type="ECO:0000256" key="10">
    <source>
        <dbReference type="ARBA" id="ARBA00047524"/>
    </source>
</evidence>
<evidence type="ECO:0000256" key="8">
    <source>
        <dbReference type="ARBA" id="ARBA00023136"/>
    </source>
</evidence>
<evidence type="ECO:0000256" key="2">
    <source>
        <dbReference type="ARBA" id="ARBA00022448"/>
    </source>
</evidence>
<dbReference type="GO" id="GO:0051453">
    <property type="term" value="P:regulation of intracellular pH"/>
    <property type="evidence" value="ECO:0007669"/>
    <property type="project" value="TreeGrafter"/>
</dbReference>
<feature type="compositionally biased region" description="Pro residues" evidence="12">
    <location>
        <begin position="913"/>
        <end position="922"/>
    </location>
</feature>
<feature type="transmembrane region" description="Helical" evidence="13">
    <location>
        <begin position="144"/>
        <end position="164"/>
    </location>
</feature>
<evidence type="ECO:0000256" key="9">
    <source>
        <dbReference type="ARBA" id="ARBA00023201"/>
    </source>
</evidence>
<dbReference type="Proteomes" id="UP000007264">
    <property type="component" value="Unassembled WGS sequence"/>
</dbReference>
<dbReference type="Pfam" id="PF00999">
    <property type="entry name" value="Na_H_Exchanger"/>
    <property type="match status" value="1"/>
</dbReference>
<dbReference type="InterPro" id="IPR018490">
    <property type="entry name" value="cNMP-bd_dom_sf"/>
</dbReference>
<evidence type="ECO:0000313" key="15">
    <source>
        <dbReference type="EMBL" id="EIE25525.1"/>
    </source>
</evidence>
<evidence type="ECO:0000256" key="5">
    <source>
        <dbReference type="ARBA" id="ARBA00022989"/>
    </source>
</evidence>
<feature type="compositionally biased region" description="Polar residues" evidence="12">
    <location>
        <begin position="752"/>
        <end position="773"/>
    </location>
</feature>
<evidence type="ECO:0000256" key="7">
    <source>
        <dbReference type="ARBA" id="ARBA00023065"/>
    </source>
</evidence>
<feature type="domain" description="Cyclic nucleotide-binding" evidence="14">
    <location>
        <begin position="451"/>
        <end position="550"/>
    </location>
</feature>
<keyword evidence="7" id="KW-0406">Ion transport</keyword>
<dbReference type="eggNOG" id="KOG1965">
    <property type="taxonomic scope" value="Eukaryota"/>
</dbReference>
<evidence type="ECO:0000256" key="1">
    <source>
        <dbReference type="ARBA" id="ARBA00004651"/>
    </source>
</evidence>
<feature type="transmembrane region" description="Helical" evidence="13">
    <location>
        <begin position="210"/>
        <end position="227"/>
    </location>
</feature>
<protein>
    <recommendedName>
        <fullName evidence="14">Cyclic nucleotide-binding domain-containing protein</fullName>
    </recommendedName>
</protein>
<dbReference type="PANTHER" id="PTHR10110:SF86">
    <property type="entry name" value="SODIUM_HYDROGEN EXCHANGER 7"/>
    <property type="match status" value="1"/>
</dbReference>
<feature type="region of interest" description="Disordered" evidence="12">
    <location>
        <begin position="791"/>
        <end position="818"/>
    </location>
</feature>
<reference evidence="15 16" key="1">
    <citation type="journal article" date="2012" name="Genome Biol.">
        <title>The genome of the polar eukaryotic microalga coccomyxa subellipsoidea reveals traits of cold adaptation.</title>
        <authorList>
            <person name="Blanc G."/>
            <person name="Agarkova I."/>
            <person name="Grimwood J."/>
            <person name="Kuo A."/>
            <person name="Brueggeman A."/>
            <person name="Dunigan D."/>
            <person name="Gurnon J."/>
            <person name="Ladunga I."/>
            <person name="Lindquist E."/>
            <person name="Lucas S."/>
            <person name="Pangilinan J."/>
            <person name="Proschold T."/>
            <person name="Salamov A."/>
            <person name="Schmutz J."/>
            <person name="Weeks D."/>
            <person name="Yamada T."/>
            <person name="Claverie J.M."/>
            <person name="Grigoriev I."/>
            <person name="Van Etten J."/>
            <person name="Lomsadze A."/>
            <person name="Borodovsky M."/>
        </authorList>
    </citation>
    <scope>NUCLEOTIDE SEQUENCE [LARGE SCALE GENOMIC DNA]</scope>
    <source>
        <strain evidence="15 16">C-169</strain>
    </source>
</reference>
<dbReference type="OrthoDB" id="441412at2759"/>
<evidence type="ECO:0000313" key="16">
    <source>
        <dbReference type="Proteomes" id="UP000007264"/>
    </source>
</evidence>
<evidence type="ECO:0000256" key="6">
    <source>
        <dbReference type="ARBA" id="ARBA00023053"/>
    </source>
</evidence>
<gene>
    <name evidence="15" type="ORF">COCSUDRAFT_65283</name>
</gene>
<comment type="catalytic activity">
    <reaction evidence="11">
        <text>K(+)(in) + H(+)(out) = K(+)(out) + H(+)(in)</text>
        <dbReference type="Rhea" id="RHEA:29467"/>
        <dbReference type="ChEBI" id="CHEBI:15378"/>
        <dbReference type="ChEBI" id="CHEBI:29103"/>
    </reaction>
</comment>
<dbReference type="InterPro" id="IPR018422">
    <property type="entry name" value="Cation/H_exchanger_CPA1"/>
</dbReference>
<feature type="compositionally biased region" description="Polar residues" evidence="12">
    <location>
        <begin position="886"/>
        <end position="897"/>
    </location>
</feature>
<dbReference type="GO" id="GO:0015385">
    <property type="term" value="F:sodium:proton antiporter activity"/>
    <property type="evidence" value="ECO:0007669"/>
    <property type="project" value="InterPro"/>
</dbReference>
<feature type="region of interest" description="Disordered" evidence="12">
    <location>
        <begin position="968"/>
        <end position="1045"/>
    </location>
</feature>
<feature type="transmembrane region" description="Helical" evidence="13">
    <location>
        <begin position="67"/>
        <end position="85"/>
    </location>
</feature>
<evidence type="ECO:0000256" key="13">
    <source>
        <dbReference type="SAM" id="Phobius"/>
    </source>
</evidence>
<dbReference type="GO" id="GO:0005886">
    <property type="term" value="C:plasma membrane"/>
    <property type="evidence" value="ECO:0007669"/>
    <property type="project" value="UniProtKB-SubCell"/>
</dbReference>
<evidence type="ECO:0000256" key="12">
    <source>
        <dbReference type="SAM" id="MobiDB-lite"/>
    </source>
</evidence>
<keyword evidence="5 13" id="KW-1133">Transmembrane helix</keyword>
<feature type="region of interest" description="Disordered" evidence="12">
    <location>
        <begin position="724"/>
        <end position="778"/>
    </location>
</feature>
<feature type="region of interest" description="Disordered" evidence="12">
    <location>
        <begin position="842"/>
        <end position="932"/>
    </location>
</feature>
<feature type="transmembrane region" description="Helical" evidence="13">
    <location>
        <begin position="176"/>
        <end position="198"/>
    </location>
</feature>
<dbReference type="InterPro" id="IPR000595">
    <property type="entry name" value="cNMP-bd_dom"/>
</dbReference>
<sequence>MFSATDPVAVVAVLKELAVGGPLAGLAFGIATTFWLRYMYNSPMAEITLTIVSAYSTYIVADELMHVSAVLAVVILGIYMSAKGVMAISRKVEHPLHIIWEELEFLANTLIFVLSGVIITGKIWESSSTKVDDIRPADYGYAVLLWVYLVLIRGLLFIIFWPFLKRSGYGMTVKEAAVLSWSGLRGAVGLSLSLFVLLDQKISDDRFRTLAFFHMGVVAFLTTLIQGTTMKPLLQFMGLVKPSTVKRGFLRRLLREVEEHGDKKLDYAGHDRLLGDPDYHLLRQLTTLDVGQMLKRYVSKLHTYNDFFHDYFISSDQVFRLRDDQDANRGSAAFLGLDEGLEQLLLAMQKNVTNQVVLESRAECEEAQKLIGLIKSSYPEVLTSIKTKQLAQEILLYKGEHIADVARTGLVEDNEVESMNDLVEQKLKKLHYFPPQFHIHSPDTMLAAHPLLAGIPDRDFAKQVLSQAYLHVHNEGETLGAESDRALHVFVVLRGCVRIHYLDGNTYLAEPGAVLCAWPVLPSKDKFHKLVATTIVQIYSIPFPAFKELMRRYEGVNSNAWQACAATLALTSGDPTFKELSFNELQTLFRLSKLSSVRSVDYLRVAGSAFLVTGTIHYTGHDRELSRVYEGPCMLPATPALYWCTTDVKVLELPPIFDLSRKEQMTGSKTARLAGKQPQLMPAWFGNSSGPNARLQRTSVGGVRFAWRTAALFSNSEAFQFLSRRSAPADVNREAGDTEDVKAQSSSNSSSGAQEDQASAVPSTPTETVSGSASGKHASLAHALSQAIANGSPDASLQGANPRARWSHSHTLTGASGPQLLREWTEKLADARGMQGQCRAVSPLGDSAGGAQTARSMDLDSIGGDRWKPAASVERNVQMSPVARTASITGSGGSMPSPQLPRTPEGQGSASTPPVPQPPPEGAPWRAGLSAHSHSIATSTVSGLTGEALLKEWKAMQQSAAAGAAYWDAQPGQHHPRSFTAAASPRRSYLHARPDSADGRSSSSLKGALPRKEAQAAAEQPPSGIGEGQALAGAAGNSGRDTESNGVATAMAGVSAQQKVVPSERLRRPSLVDLFADLPAALPRKRESPANATSSGRSQDAGPSQPSGSGGASSGVDSGGSKVLDIIVEKP</sequence>
<dbReference type="GO" id="GO:0098719">
    <property type="term" value="P:sodium ion import across plasma membrane"/>
    <property type="evidence" value="ECO:0007669"/>
    <property type="project" value="TreeGrafter"/>
</dbReference>
<keyword evidence="4 13" id="KW-0812">Transmembrane</keyword>
<keyword evidence="16" id="KW-1185">Reference proteome</keyword>
<evidence type="ECO:0000256" key="11">
    <source>
        <dbReference type="ARBA" id="ARBA00047912"/>
    </source>
</evidence>
<dbReference type="Gene3D" id="2.60.120.10">
    <property type="entry name" value="Jelly Rolls"/>
    <property type="match status" value="1"/>
</dbReference>
<evidence type="ECO:0000256" key="3">
    <source>
        <dbReference type="ARBA" id="ARBA00022475"/>
    </source>
</evidence>
<dbReference type="CDD" id="cd00038">
    <property type="entry name" value="CAP_ED"/>
    <property type="match status" value="1"/>
</dbReference>
<dbReference type="AlphaFoldDB" id="I0Z4F6"/>
<organism evidence="15 16">
    <name type="scientific">Coccomyxa subellipsoidea (strain C-169)</name>
    <name type="common">Green microalga</name>
    <dbReference type="NCBI Taxonomy" id="574566"/>
    <lineage>
        <taxon>Eukaryota</taxon>
        <taxon>Viridiplantae</taxon>
        <taxon>Chlorophyta</taxon>
        <taxon>core chlorophytes</taxon>
        <taxon>Trebouxiophyceae</taxon>
        <taxon>Trebouxiophyceae incertae sedis</taxon>
        <taxon>Coccomyxaceae</taxon>
        <taxon>Coccomyxa</taxon>
        <taxon>Coccomyxa subellipsoidea</taxon>
    </lineage>
</organism>
<dbReference type="GeneID" id="17043527"/>
<dbReference type="SUPFAM" id="SSF51206">
    <property type="entry name" value="cAMP-binding domain-like"/>
    <property type="match status" value="1"/>
</dbReference>
<dbReference type="KEGG" id="csl:COCSUDRAFT_65283"/>
<accession>I0Z4F6</accession>
<dbReference type="RefSeq" id="XP_005650069.1">
    <property type="nucleotide sequence ID" value="XM_005650012.1"/>
</dbReference>
<dbReference type="PANTHER" id="PTHR10110">
    <property type="entry name" value="SODIUM/HYDROGEN EXCHANGER"/>
    <property type="match status" value="1"/>
</dbReference>
<dbReference type="InterPro" id="IPR006153">
    <property type="entry name" value="Cation/H_exchanger_TM"/>
</dbReference>
<comment type="catalytic activity">
    <reaction evidence="10">
        <text>Na(+)(in) + H(+)(out) = Na(+)(out) + H(+)(in)</text>
        <dbReference type="Rhea" id="RHEA:29419"/>
        <dbReference type="ChEBI" id="CHEBI:15378"/>
        <dbReference type="ChEBI" id="CHEBI:29101"/>
    </reaction>
</comment>
<keyword evidence="9" id="KW-0739">Sodium transport</keyword>
<evidence type="ECO:0000256" key="4">
    <source>
        <dbReference type="ARBA" id="ARBA00022692"/>
    </source>
</evidence>
<feature type="transmembrane region" description="Helical" evidence="13">
    <location>
        <begin position="17"/>
        <end position="36"/>
    </location>
</feature>
<keyword evidence="6" id="KW-0915">Sodium</keyword>
<evidence type="ECO:0000259" key="14">
    <source>
        <dbReference type="PROSITE" id="PS50042"/>
    </source>
</evidence>
<proteinExistence type="predicted"/>
<feature type="compositionally biased region" description="Basic and acidic residues" evidence="12">
    <location>
        <begin position="731"/>
        <end position="742"/>
    </location>
</feature>
<feature type="region of interest" description="Disordered" evidence="12">
    <location>
        <begin position="1078"/>
        <end position="1131"/>
    </location>
</feature>
<dbReference type="GO" id="GO:0015386">
    <property type="term" value="F:potassium:proton antiporter activity"/>
    <property type="evidence" value="ECO:0007669"/>
    <property type="project" value="TreeGrafter"/>
</dbReference>
<feature type="compositionally biased region" description="Low complexity" evidence="12">
    <location>
        <begin position="1098"/>
        <end position="1107"/>
    </location>
</feature>